<organism evidence="3 4">
    <name type="scientific">Uabimicrobium amorphum</name>
    <dbReference type="NCBI Taxonomy" id="2596890"/>
    <lineage>
        <taxon>Bacteria</taxon>
        <taxon>Pseudomonadati</taxon>
        <taxon>Planctomycetota</taxon>
        <taxon>Candidatus Uabimicrobiia</taxon>
        <taxon>Candidatus Uabimicrobiales</taxon>
        <taxon>Candidatus Uabimicrobiaceae</taxon>
        <taxon>Candidatus Uabimicrobium</taxon>
    </lineage>
</organism>
<feature type="transmembrane region" description="Helical" evidence="1">
    <location>
        <begin position="67"/>
        <end position="89"/>
    </location>
</feature>
<keyword evidence="4" id="KW-1185">Reference proteome</keyword>
<reference evidence="3 4" key="1">
    <citation type="submission" date="2019-08" db="EMBL/GenBank/DDBJ databases">
        <title>Complete genome sequence of Candidatus Uab amorphum.</title>
        <authorList>
            <person name="Shiratori T."/>
            <person name="Suzuki S."/>
            <person name="Kakizawa Y."/>
            <person name="Ishida K."/>
        </authorList>
    </citation>
    <scope>NUCLEOTIDE SEQUENCE [LARGE SCALE GENOMIC DNA]</scope>
    <source>
        <strain evidence="3 4">SRT547</strain>
    </source>
</reference>
<feature type="transmembrane region" description="Helical" evidence="1">
    <location>
        <begin position="118"/>
        <end position="139"/>
    </location>
</feature>
<name>A0A5S9IIF7_UABAM</name>
<feature type="transmembrane region" description="Helical" evidence="1">
    <location>
        <begin position="146"/>
        <end position="166"/>
    </location>
</feature>
<dbReference type="Pfam" id="PF09335">
    <property type="entry name" value="VTT_dom"/>
    <property type="match status" value="1"/>
</dbReference>
<accession>A0A5S9IIF7</accession>
<evidence type="ECO:0000313" key="3">
    <source>
        <dbReference type="EMBL" id="BBM82428.1"/>
    </source>
</evidence>
<evidence type="ECO:0000259" key="2">
    <source>
        <dbReference type="Pfam" id="PF09335"/>
    </source>
</evidence>
<keyword evidence="1" id="KW-0472">Membrane</keyword>
<dbReference type="EMBL" id="AP019860">
    <property type="protein sequence ID" value="BBM82428.1"/>
    <property type="molecule type" value="Genomic_DNA"/>
</dbReference>
<dbReference type="Proteomes" id="UP000326354">
    <property type="component" value="Chromosome"/>
</dbReference>
<feature type="domain" description="VTT" evidence="2">
    <location>
        <begin position="52"/>
        <end position="164"/>
    </location>
</feature>
<evidence type="ECO:0000256" key="1">
    <source>
        <dbReference type="SAM" id="Phobius"/>
    </source>
</evidence>
<dbReference type="InterPro" id="IPR032816">
    <property type="entry name" value="VTT_dom"/>
</dbReference>
<dbReference type="KEGG" id="uam:UABAM_00771"/>
<keyword evidence="1" id="KW-0812">Transmembrane</keyword>
<gene>
    <name evidence="3" type="ORF">UABAM_00771</name>
</gene>
<keyword evidence="1" id="KW-1133">Transmembrane helix</keyword>
<sequence>MWLVFICGTLGLYFFNPQFFTAENIKKMSSDNTALNLTIYFILGTLRGFTLIPSTPMVLAGALFLPLWPLFLVNQLCVFTSSTIVYYWGKYLEFDVYFSLKFPTEMEKLKVALKGKEIPVVIIWSFFPFVPTDIICYTAEIVRVKLWKCLVGVGIGEGILCATYIWGSSSILQWLI</sequence>
<proteinExistence type="predicted"/>
<dbReference type="AlphaFoldDB" id="A0A5S9IIF7"/>
<evidence type="ECO:0000313" key="4">
    <source>
        <dbReference type="Proteomes" id="UP000326354"/>
    </source>
</evidence>
<feature type="transmembrane region" description="Helical" evidence="1">
    <location>
        <begin position="38"/>
        <end position="60"/>
    </location>
</feature>
<protein>
    <recommendedName>
        <fullName evidence="2">VTT domain-containing protein</fullName>
    </recommendedName>
</protein>